<gene>
    <name evidence="12" type="ORF">ERUC_LOCUS41530</name>
</gene>
<feature type="repeat" description="PPR" evidence="8">
    <location>
        <begin position="682"/>
        <end position="716"/>
    </location>
</feature>
<feature type="repeat" description="PPR" evidence="8">
    <location>
        <begin position="927"/>
        <end position="961"/>
    </location>
</feature>
<keyword evidence="6" id="KW-0067">ATP-binding</keyword>
<dbReference type="InterPro" id="IPR027417">
    <property type="entry name" value="P-loop_NTPase"/>
</dbReference>
<feature type="repeat" description="PPR" evidence="8">
    <location>
        <begin position="997"/>
        <end position="1031"/>
    </location>
</feature>
<dbReference type="SMART" id="SM00490">
    <property type="entry name" value="HELICc"/>
    <property type="match status" value="1"/>
</dbReference>
<evidence type="ECO:0000313" key="12">
    <source>
        <dbReference type="EMBL" id="CAH8389047.1"/>
    </source>
</evidence>
<dbReference type="PANTHER" id="PTHR47942:SF16">
    <property type="entry name" value="PENTATRICOPEPTIDE REPEAT DOMAIN CONTAINING PROTEIN-RELATED"/>
    <property type="match status" value="1"/>
</dbReference>
<feature type="repeat" description="PPR" evidence="8">
    <location>
        <begin position="1139"/>
        <end position="1173"/>
    </location>
</feature>
<feature type="domain" description="DEAD-box RNA helicase Q" evidence="11">
    <location>
        <begin position="112"/>
        <end position="140"/>
    </location>
</feature>
<keyword evidence="13" id="KW-1185">Reference proteome</keyword>
<dbReference type="InterPro" id="IPR001650">
    <property type="entry name" value="Helicase_C-like"/>
</dbReference>
<feature type="repeat" description="PPR" evidence="8">
    <location>
        <begin position="787"/>
        <end position="821"/>
    </location>
</feature>
<keyword evidence="3" id="KW-0547">Nucleotide-binding</keyword>
<feature type="domain" description="Helicase C-terminal" evidence="10">
    <location>
        <begin position="395"/>
        <end position="539"/>
    </location>
</feature>
<proteinExistence type="inferred from homology"/>
<dbReference type="SMART" id="SM00487">
    <property type="entry name" value="DEXDc"/>
    <property type="match status" value="1"/>
</dbReference>
<dbReference type="InterPro" id="IPR014001">
    <property type="entry name" value="Helicase_ATP-bd"/>
</dbReference>
<evidence type="ECO:0000259" key="10">
    <source>
        <dbReference type="PROSITE" id="PS51194"/>
    </source>
</evidence>
<accession>A0ABC8LYZ9</accession>
<feature type="repeat" description="PPR" evidence="8">
    <location>
        <begin position="822"/>
        <end position="856"/>
    </location>
</feature>
<feature type="repeat" description="PPR" evidence="8">
    <location>
        <begin position="1103"/>
        <end position="1138"/>
    </location>
</feature>
<dbReference type="Pfam" id="PF00270">
    <property type="entry name" value="DEAD"/>
    <property type="match status" value="1"/>
</dbReference>
<feature type="repeat" description="PPR" evidence="8">
    <location>
        <begin position="752"/>
        <end position="786"/>
    </location>
</feature>
<keyword evidence="2" id="KW-0677">Repeat</keyword>
<dbReference type="PROSITE" id="PS51194">
    <property type="entry name" value="HELICASE_CTER"/>
    <property type="match status" value="1"/>
</dbReference>
<dbReference type="PROSITE" id="PS51375">
    <property type="entry name" value="PPR"/>
    <property type="match status" value="14"/>
</dbReference>
<dbReference type="SUPFAM" id="SSF81901">
    <property type="entry name" value="HCP-like"/>
    <property type="match status" value="1"/>
</dbReference>
<dbReference type="CDD" id="cd18787">
    <property type="entry name" value="SF2_C_DEAD"/>
    <property type="match status" value="1"/>
</dbReference>
<feature type="repeat" description="PPR" evidence="8">
    <location>
        <begin position="962"/>
        <end position="996"/>
    </location>
</feature>
<evidence type="ECO:0000256" key="3">
    <source>
        <dbReference type="ARBA" id="ARBA00022741"/>
    </source>
</evidence>
<dbReference type="FunFam" id="1.25.40.10:FF:000558">
    <property type="entry name" value="Pentatricopeptide repeat-containing protein At5g39710"/>
    <property type="match status" value="1"/>
</dbReference>
<dbReference type="GO" id="GO:0005524">
    <property type="term" value="F:ATP binding"/>
    <property type="evidence" value="ECO:0007669"/>
    <property type="project" value="UniProtKB-KW"/>
</dbReference>
<name>A0ABC8LYZ9_ERUVS</name>
<organism evidence="12 13">
    <name type="scientific">Eruca vesicaria subsp. sativa</name>
    <name type="common">Garden rocket</name>
    <name type="synonym">Eruca sativa</name>
    <dbReference type="NCBI Taxonomy" id="29727"/>
    <lineage>
        <taxon>Eukaryota</taxon>
        <taxon>Viridiplantae</taxon>
        <taxon>Streptophyta</taxon>
        <taxon>Embryophyta</taxon>
        <taxon>Tracheophyta</taxon>
        <taxon>Spermatophyta</taxon>
        <taxon>Magnoliopsida</taxon>
        <taxon>eudicotyledons</taxon>
        <taxon>Gunneridae</taxon>
        <taxon>Pentapetalae</taxon>
        <taxon>rosids</taxon>
        <taxon>malvids</taxon>
        <taxon>Brassicales</taxon>
        <taxon>Brassicaceae</taxon>
        <taxon>Brassiceae</taxon>
        <taxon>Eruca</taxon>
    </lineage>
</organism>
<feature type="repeat" description="PPR" evidence="8">
    <location>
        <begin position="857"/>
        <end position="891"/>
    </location>
</feature>
<dbReference type="PROSITE" id="PS51195">
    <property type="entry name" value="Q_MOTIF"/>
    <property type="match status" value="1"/>
</dbReference>
<dbReference type="PANTHER" id="PTHR47942">
    <property type="entry name" value="TETRATRICOPEPTIDE REPEAT (TPR)-LIKE SUPERFAMILY PROTEIN-RELATED"/>
    <property type="match status" value="1"/>
</dbReference>
<reference evidence="12 13" key="1">
    <citation type="submission" date="2022-03" db="EMBL/GenBank/DDBJ databases">
        <authorList>
            <person name="Macdonald S."/>
            <person name="Ahmed S."/>
            <person name="Newling K."/>
        </authorList>
    </citation>
    <scope>NUCLEOTIDE SEQUENCE [LARGE SCALE GENOMIC DNA]</scope>
</reference>
<dbReference type="InterPro" id="IPR051222">
    <property type="entry name" value="PPR/CCM1_RNA-binding"/>
</dbReference>
<feature type="repeat" description="PPR" evidence="8">
    <location>
        <begin position="892"/>
        <end position="926"/>
    </location>
</feature>
<feature type="repeat" description="PPR" evidence="8">
    <location>
        <begin position="717"/>
        <end position="751"/>
    </location>
</feature>
<dbReference type="AlphaFoldDB" id="A0ABC8LYZ9"/>
<dbReference type="Gene3D" id="3.40.50.300">
    <property type="entry name" value="P-loop containing nucleotide triphosphate hydrolases"/>
    <property type="match status" value="2"/>
</dbReference>
<dbReference type="InterPro" id="IPR011545">
    <property type="entry name" value="DEAD/DEAH_box_helicase_dom"/>
</dbReference>
<dbReference type="CDD" id="cd00268">
    <property type="entry name" value="DEADc"/>
    <property type="match status" value="1"/>
</dbReference>
<dbReference type="InterPro" id="IPR002885">
    <property type="entry name" value="PPR_rpt"/>
</dbReference>
<evidence type="ECO:0000256" key="4">
    <source>
        <dbReference type="ARBA" id="ARBA00022801"/>
    </source>
</evidence>
<dbReference type="SUPFAM" id="SSF52540">
    <property type="entry name" value="P-loop containing nucleoside triphosphate hydrolases"/>
    <property type="match status" value="1"/>
</dbReference>
<dbReference type="EMBL" id="CAKOAT010819597">
    <property type="protein sequence ID" value="CAH8389047.1"/>
    <property type="molecule type" value="Genomic_DNA"/>
</dbReference>
<evidence type="ECO:0000259" key="9">
    <source>
        <dbReference type="PROSITE" id="PS51192"/>
    </source>
</evidence>
<dbReference type="PROSITE" id="PS51192">
    <property type="entry name" value="HELICASE_ATP_BIND_1"/>
    <property type="match status" value="1"/>
</dbReference>
<dbReference type="Proteomes" id="UP001642260">
    <property type="component" value="Unassembled WGS sequence"/>
</dbReference>
<dbReference type="InterPro" id="IPR014014">
    <property type="entry name" value="RNA_helicase_DEAD_Q_motif"/>
</dbReference>
<evidence type="ECO:0000256" key="1">
    <source>
        <dbReference type="ARBA" id="ARBA00007626"/>
    </source>
</evidence>
<evidence type="ECO:0000259" key="11">
    <source>
        <dbReference type="PROSITE" id="PS51195"/>
    </source>
</evidence>
<feature type="repeat" description="PPR" evidence="8">
    <location>
        <begin position="1067"/>
        <end position="1102"/>
    </location>
</feature>
<dbReference type="Gene3D" id="1.25.40.10">
    <property type="entry name" value="Tetratricopeptide repeat domain"/>
    <property type="match status" value="6"/>
</dbReference>
<feature type="domain" description="Helicase ATP-binding" evidence="9">
    <location>
        <begin position="143"/>
        <end position="338"/>
    </location>
</feature>
<comment type="caution">
    <text evidence="12">The sequence shown here is derived from an EMBL/GenBank/DDBJ whole genome shotgun (WGS) entry which is preliminary data.</text>
</comment>
<dbReference type="Pfam" id="PF12854">
    <property type="entry name" value="PPR_1"/>
    <property type="match status" value="7"/>
</dbReference>
<sequence length="1203" mass="133060">MAASVSTRFLVLLQDFSAFRKISWRSAAANYHRQSRLLCHVAKEDGSLTLASLELGNNSPRRSGKSKAMKLEGRSFVSEMSQGKVRGAINDKMKVVKEKKPAEIVSPLFSAKSFEELGLPNSLLDSLEREGFSVPTDVQSAAVPAIIKGHDAVIQSYTGSGKTLAYLLPILSEIGPLSGKAKSSEKRAEIQAMIVAPSRELGMQIVREVEKLLGPDHRRMVQQLVGGANRMRQEEALKKNKPAIVVGTPGRIAEISKSGRLHTHGCRFLVLDEVDELLSFNFREDIHRIIEHVGRRAGAGPKGEVDERANRQTILVSATVPFSVIRAAKSWSHEPVLVQANKITPLDTVQPTAPAISLTPTTSEANGQIQTTIQSLPPALKHFYCISKHQHKVDALRRCVHALEAQSVIAFMNHSKQLKDVVYKLEARGMSCAELHGDLGKLGRSTVLKKFKNGEVRVLVTNELSARGLDVAECDLVVNLELPTDAVHYAHRAGRTGRLGRKGTVVTVCEESQVFIVKKMEKQLGLPFEYCEFVDGELVVTEEEKAIIRTIFVRASEKRKDSSEEDMMALMMRRRSIPLHLRFMETGTALLNSRHEFLSCCKRDFSCLSSNRSLSYKEILKRGIVDINKEDAVELFQSMIWSRPLPSIIDFSRLFSAVAKTRQYELVLSLCKQMEMKGVSFDLYTLTIMINCFCRCRKLGFAFSVMGKMLKLGYEPNTITFSTLVNGFCLQGRVSEAVGLVDRMVEMKVRPNVITLTSLVNGLCLKGYVSEAMGLIDRMVEHGCQPNAVTYGPVLNRMCKSGQTSMALDLLRKMEERKIKLDAVKYNIIIDSLCKDGGLEDALRLFNEMETKGIKAIVSTYNTLIGGFCNAGRSGEAAQLMRDMITRGITPNVITFGALIDIFVKEGKHVEAKDLYDEMVERGIDPDTITYTSLIYGLCMESRLDEAKKMLDLMVSKGCEPNIVTYGTLINGYCKARRVDDGMKLFREVSLRGFVADTVIYSTLIQGFCQSGELNAAKELFQEMVSIGVEPSVVTYGILLDGLCGNGELEEALEILDKMHKSKIDPGIGIYNIIIHGMCNARRVDDAWELFSSLLPLKGVKPDVITCNIMIAGLCKKGSLSEADMLFKKMGEVDGIAPNECTYNTLIRAHLGGSGVVTSVELIEEMKRCGFSADASTMKMVIDMLSDGRLNKSFLNMLSGGSI</sequence>
<evidence type="ECO:0000256" key="7">
    <source>
        <dbReference type="PROSITE-ProRule" id="PRU00552"/>
    </source>
</evidence>
<dbReference type="GO" id="GO:0016787">
    <property type="term" value="F:hydrolase activity"/>
    <property type="evidence" value="ECO:0007669"/>
    <property type="project" value="UniProtKB-KW"/>
</dbReference>
<protein>
    <submittedName>
        <fullName evidence="12">Uncharacterized protein</fullName>
    </submittedName>
</protein>
<keyword evidence="4" id="KW-0378">Hydrolase</keyword>
<comment type="similarity">
    <text evidence="1">Belongs to the PPR family. P subfamily.</text>
</comment>
<evidence type="ECO:0000256" key="6">
    <source>
        <dbReference type="ARBA" id="ARBA00022840"/>
    </source>
</evidence>
<dbReference type="InterPro" id="IPR044742">
    <property type="entry name" value="DEAD/DEAH_RhlB"/>
</dbReference>
<evidence type="ECO:0000256" key="5">
    <source>
        <dbReference type="ARBA" id="ARBA00022806"/>
    </source>
</evidence>
<dbReference type="InterPro" id="IPR011990">
    <property type="entry name" value="TPR-like_helical_dom_sf"/>
</dbReference>
<keyword evidence="5" id="KW-0347">Helicase</keyword>
<feature type="short sequence motif" description="Q motif" evidence="7">
    <location>
        <begin position="112"/>
        <end position="140"/>
    </location>
</feature>
<feature type="repeat" description="PPR" evidence="8">
    <location>
        <begin position="1032"/>
        <end position="1066"/>
    </location>
</feature>
<evidence type="ECO:0000313" key="13">
    <source>
        <dbReference type="Proteomes" id="UP001642260"/>
    </source>
</evidence>
<dbReference type="Pfam" id="PF13041">
    <property type="entry name" value="PPR_2"/>
    <property type="match status" value="3"/>
</dbReference>
<dbReference type="Pfam" id="PF00271">
    <property type="entry name" value="Helicase_C"/>
    <property type="match status" value="1"/>
</dbReference>
<evidence type="ECO:0000256" key="8">
    <source>
        <dbReference type="PROSITE-ProRule" id="PRU00708"/>
    </source>
</evidence>
<dbReference type="GO" id="GO:0004386">
    <property type="term" value="F:helicase activity"/>
    <property type="evidence" value="ECO:0007669"/>
    <property type="project" value="UniProtKB-KW"/>
</dbReference>
<evidence type="ECO:0000256" key="2">
    <source>
        <dbReference type="ARBA" id="ARBA00022737"/>
    </source>
</evidence>
<dbReference type="NCBIfam" id="TIGR00756">
    <property type="entry name" value="PPR"/>
    <property type="match status" value="13"/>
</dbReference>